<organism evidence="1 2">
    <name type="scientific">Fusarium oxysporum f. sp. rapae</name>
    <dbReference type="NCBI Taxonomy" id="485398"/>
    <lineage>
        <taxon>Eukaryota</taxon>
        <taxon>Fungi</taxon>
        <taxon>Dikarya</taxon>
        <taxon>Ascomycota</taxon>
        <taxon>Pezizomycotina</taxon>
        <taxon>Sordariomycetes</taxon>
        <taxon>Hypocreomycetidae</taxon>
        <taxon>Hypocreales</taxon>
        <taxon>Nectriaceae</taxon>
        <taxon>Fusarium</taxon>
        <taxon>Fusarium oxysporum species complex</taxon>
    </lineage>
</organism>
<comment type="caution">
    <text evidence="1">The sequence shown here is derived from an EMBL/GenBank/DDBJ whole genome shotgun (WGS) entry which is preliminary data.</text>
</comment>
<protein>
    <submittedName>
        <fullName evidence="1">Uncharacterized protein</fullName>
    </submittedName>
</protein>
<gene>
    <name evidence="1" type="ORF">Forpe1208_v014394</name>
</gene>
<proteinExistence type="predicted"/>
<evidence type="ECO:0000313" key="1">
    <source>
        <dbReference type="EMBL" id="KAG7406613.1"/>
    </source>
</evidence>
<dbReference type="AlphaFoldDB" id="A0A8J5NL48"/>
<name>A0A8J5NL48_FUSOX</name>
<reference evidence="1" key="1">
    <citation type="submission" date="2021-04" db="EMBL/GenBank/DDBJ databases">
        <title>First draft genome resource for Brassicaceae pathogens Fusarium oxysporum f. sp. raphani and Fusarium oxysporum f. sp. rapae.</title>
        <authorList>
            <person name="Asai S."/>
        </authorList>
    </citation>
    <scope>NUCLEOTIDE SEQUENCE</scope>
    <source>
        <strain evidence="1">Tf1208</strain>
    </source>
</reference>
<dbReference type="Proteomes" id="UP000694050">
    <property type="component" value="Unassembled WGS sequence"/>
</dbReference>
<dbReference type="EMBL" id="JAELUQ010000011">
    <property type="protein sequence ID" value="KAG7406613.1"/>
    <property type="molecule type" value="Genomic_DNA"/>
</dbReference>
<evidence type="ECO:0000313" key="2">
    <source>
        <dbReference type="Proteomes" id="UP000694050"/>
    </source>
</evidence>
<accession>A0A8J5NL48</accession>
<sequence length="87" mass="9560">MVPFKVGSVDVLMRDTLRSQAPPAEPKTVQLLAGHKKRPGSRSFPCPVILDQDQILTLRDGTKIHADIFRPQTDAKVPANRTLSTGK</sequence>